<organism evidence="3 4">
    <name type="scientific">Providencia rettgeri</name>
    <dbReference type="NCBI Taxonomy" id="587"/>
    <lineage>
        <taxon>Bacteria</taxon>
        <taxon>Pseudomonadati</taxon>
        <taxon>Pseudomonadota</taxon>
        <taxon>Gammaproteobacteria</taxon>
        <taxon>Enterobacterales</taxon>
        <taxon>Morganellaceae</taxon>
        <taxon>Providencia</taxon>
    </lineage>
</organism>
<dbReference type="OrthoDB" id="6455779at2"/>
<reference evidence="2" key="2">
    <citation type="submission" date="2020-05" db="EMBL/GenBank/DDBJ databases">
        <authorList>
            <person name="Delgado-Blas J."/>
        </authorList>
    </citation>
    <scope>NUCLEOTIDE SEQUENCE</scope>
    <source>
        <strain evidence="2">BB1453</strain>
    </source>
</reference>
<comment type="caution">
    <text evidence="3">The sequence shown here is derived from an EMBL/GenBank/DDBJ whole genome shotgun (WGS) entry which is preliminary data.</text>
</comment>
<evidence type="ECO:0000313" key="2">
    <source>
        <dbReference type="EMBL" id="CAB5667497.1"/>
    </source>
</evidence>
<reference evidence="3 4" key="1">
    <citation type="submission" date="2017-07" db="EMBL/GenBank/DDBJ databases">
        <title>blaIMP-27 on transferable plasmids in Proteus mirabilis and Providencia rettgeri.</title>
        <authorList>
            <person name="Potter R."/>
        </authorList>
    </citation>
    <scope>NUCLEOTIDE SEQUENCE [LARGE SCALE GENOMIC DNA]</scope>
    <source>
        <strain evidence="3 4">PR1</strain>
    </source>
</reference>
<dbReference type="Proteomes" id="UP000216001">
    <property type="component" value="Unassembled WGS sequence"/>
</dbReference>
<dbReference type="EMBL" id="NOWC01000022">
    <property type="protein sequence ID" value="OZS73429.1"/>
    <property type="molecule type" value="Genomic_DNA"/>
</dbReference>
<feature type="region of interest" description="Disordered" evidence="1">
    <location>
        <begin position="1"/>
        <end position="21"/>
    </location>
</feature>
<evidence type="ECO:0000313" key="4">
    <source>
        <dbReference type="Proteomes" id="UP000216001"/>
    </source>
</evidence>
<protein>
    <submittedName>
        <fullName evidence="3">Uncharacterized protein</fullName>
    </submittedName>
</protein>
<gene>
    <name evidence="3" type="ORF">CHI95_17125</name>
    <name evidence="2" type="ORF">GHA_00565</name>
</gene>
<evidence type="ECO:0000313" key="3">
    <source>
        <dbReference type="EMBL" id="OZS73429.1"/>
    </source>
</evidence>
<dbReference type="KEGG" id="prg:RB151_033230"/>
<dbReference type="EMBL" id="CAHPSF010000001">
    <property type="protein sequence ID" value="CAB5667497.1"/>
    <property type="molecule type" value="Genomic_DNA"/>
</dbReference>
<evidence type="ECO:0000256" key="1">
    <source>
        <dbReference type="SAM" id="MobiDB-lite"/>
    </source>
</evidence>
<sequence>MMSIARKVDAPDMRSEASGANNNLCGVTSMSSVNQFQSKKQFRCLPVSKCGPFQYVEIITSADESGNYQTEQQLVDSKALRDSWAKYYFRSGREVSEQ</sequence>
<name>A0A1J0EBA1_PRORE</name>
<proteinExistence type="predicted"/>
<dbReference type="STRING" id="587.RB151_033230"/>
<accession>A0A1J0EBA1</accession>
<feature type="compositionally biased region" description="Basic and acidic residues" evidence="1">
    <location>
        <begin position="1"/>
        <end position="15"/>
    </location>
</feature>
<dbReference type="Proteomes" id="UP000834611">
    <property type="component" value="Unassembled WGS sequence"/>
</dbReference>
<dbReference type="AlphaFoldDB" id="A0A1J0EBA1"/>